<keyword evidence="5" id="KW-1185">Reference proteome</keyword>
<dbReference type="OrthoDB" id="9770408at2"/>
<protein>
    <recommendedName>
        <fullName evidence="6">TIGR03943 family protein</fullName>
    </recommendedName>
</protein>
<keyword evidence="1" id="KW-0812">Transmembrane</keyword>
<evidence type="ECO:0008006" key="6">
    <source>
        <dbReference type="Google" id="ProtNLM"/>
    </source>
</evidence>
<dbReference type="InterPro" id="IPR052955">
    <property type="entry name" value="UPF0703_membrane_permease"/>
</dbReference>
<dbReference type="EMBL" id="LCZJ02000026">
    <property type="protein sequence ID" value="KTD85568.1"/>
    <property type="molecule type" value="Genomic_DNA"/>
</dbReference>
<organism evidence="4 5">
    <name type="scientific">Paenibacillus etheri</name>
    <dbReference type="NCBI Taxonomy" id="1306852"/>
    <lineage>
        <taxon>Bacteria</taxon>
        <taxon>Bacillati</taxon>
        <taxon>Bacillota</taxon>
        <taxon>Bacilli</taxon>
        <taxon>Bacillales</taxon>
        <taxon>Paenibacillaceae</taxon>
        <taxon>Paenibacillus</taxon>
    </lineage>
</organism>
<feature type="domain" description="DUF1980" evidence="2">
    <location>
        <begin position="13"/>
        <end position="118"/>
    </location>
</feature>
<evidence type="ECO:0000256" key="1">
    <source>
        <dbReference type="SAM" id="Phobius"/>
    </source>
</evidence>
<evidence type="ECO:0000259" key="2">
    <source>
        <dbReference type="Pfam" id="PF09323"/>
    </source>
</evidence>
<comment type="caution">
    <text evidence="4">The sequence shown here is derived from an EMBL/GenBank/DDBJ whole genome shotgun (WGS) entry which is preliminary data.</text>
</comment>
<dbReference type="NCBIfam" id="TIGR03943">
    <property type="entry name" value="TIGR03943 family putative permease subunit"/>
    <property type="match status" value="1"/>
</dbReference>
<sequence length="291" mass="32327">MNDSRSIRFHYLLRAVILLAFALYIGHLVQQDALHYYVAPKLARWVQLCPIPLTLMALSLAIQALFGKGSVLCDCEHRLPHSIFKSTALYGLFLFPLLLGFALPDRALGSMAASKKGISFSSLPSETNNAVRFESIDPYHEELTELAKILYAQPTIPVYSAIFSETLGAIDLYKQQFEGKEISVSGFLYRDDSEMPESAFAIGRFLVQCCTADATPFGMLVDSGKLKSLPTDTWIEVRGKLQVVQYKGQEMMQIRAEAITPIAQPTTPYIYTSADSITAWKALQITANPTK</sequence>
<feature type="transmembrane region" description="Helical" evidence="1">
    <location>
        <begin position="87"/>
        <end position="104"/>
    </location>
</feature>
<dbReference type="Pfam" id="PF21537">
    <property type="entry name" value="DUF1980_C"/>
    <property type="match status" value="1"/>
</dbReference>
<name>A0A0W1AWD8_9BACL</name>
<dbReference type="Pfam" id="PF09323">
    <property type="entry name" value="DUF1980"/>
    <property type="match status" value="1"/>
</dbReference>
<dbReference type="AlphaFoldDB" id="A0A0W1AWD8"/>
<feature type="transmembrane region" description="Helical" evidence="1">
    <location>
        <begin position="12"/>
        <end position="30"/>
    </location>
</feature>
<evidence type="ECO:0000259" key="3">
    <source>
        <dbReference type="Pfam" id="PF21537"/>
    </source>
</evidence>
<gene>
    <name evidence="4" type="ORF">UQ64_18885</name>
</gene>
<dbReference type="InterPro" id="IPR015402">
    <property type="entry name" value="DUF1980"/>
</dbReference>
<evidence type="ECO:0000313" key="4">
    <source>
        <dbReference type="EMBL" id="KTD85568.1"/>
    </source>
</evidence>
<dbReference type="Proteomes" id="UP000054709">
    <property type="component" value="Unassembled WGS sequence"/>
</dbReference>
<reference evidence="4 5" key="1">
    <citation type="journal article" date="2015" name="Int. Biodeterior. Biodegradation">
        <title>Physiological and genetic screening methods for the isolation of methyl tert-butyl ether-degrading bacteria for bioremediation purposes.</title>
        <authorList>
            <person name="Guisado I.M."/>
            <person name="Purswani J."/>
            <person name="Gonzalez Lopez J."/>
            <person name="Pozo C."/>
        </authorList>
    </citation>
    <scope>NUCLEOTIDE SEQUENCE [LARGE SCALE GENOMIC DNA]</scope>
    <source>
        <strain evidence="4 5">SH7</strain>
    </source>
</reference>
<feature type="transmembrane region" description="Helical" evidence="1">
    <location>
        <begin position="42"/>
        <end position="66"/>
    </location>
</feature>
<keyword evidence="1" id="KW-1133">Transmembrane helix</keyword>
<feature type="domain" description="DUF1980" evidence="3">
    <location>
        <begin position="137"/>
        <end position="271"/>
    </location>
</feature>
<dbReference type="InterPro" id="IPR048493">
    <property type="entry name" value="DUF1980_N"/>
</dbReference>
<dbReference type="InterPro" id="IPR048447">
    <property type="entry name" value="DUF1980_C"/>
</dbReference>
<dbReference type="RefSeq" id="WP_060624412.1">
    <property type="nucleotide sequence ID" value="NZ_LCZJ02000026.1"/>
</dbReference>
<dbReference type="PANTHER" id="PTHR40047">
    <property type="entry name" value="UPF0703 PROTEIN YCGQ"/>
    <property type="match status" value="1"/>
</dbReference>
<accession>A0A0W1AWD8</accession>
<keyword evidence="1" id="KW-0472">Membrane</keyword>
<proteinExistence type="predicted"/>
<evidence type="ECO:0000313" key="5">
    <source>
        <dbReference type="Proteomes" id="UP000054709"/>
    </source>
</evidence>
<dbReference type="PANTHER" id="PTHR40047:SF1">
    <property type="entry name" value="UPF0703 PROTEIN YCGQ"/>
    <property type="match status" value="1"/>
</dbReference>